<dbReference type="GO" id="GO:0051156">
    <property type="term" value="P:glucose 6-phosphate metabolic process"/>
    <property type="evidence" value="ECO:0007669"/>
    <property type="project" value="TreeGrafter"/>
</dbReference>
<dbReference type="InterPro" id="IPR001672">
    <property type="entry name" value="G6P_Isomerase"/>
</dbReference>
<protein>
    <recommendedName>
        <fullName evidence="5">SIS domain-containing protein</fullName>
    </recommendedName>
</protein>
<keyword evidence="3" id="KW-0413">Isomerase</keyword>
<evidence type="ECO:0008006" key="5">
    <source>
        <dbReference type="Google" id="ProtNLM"/>
    </source>
</evidence>
<dbReference type="InterPro" id="IPR046348">
    <property type="entry name" value="SIS_dom_sf"/>
</dbReference>
<sequence>MTNLNISYHNVDFSQHVILPSNNSIIIAQTQNILNDLPSLNIVRNSQLLNETIQQATQFANGKENFIVFGTGGSNLGAKALINILQGRERNNIIFHDNIDPINFQNSISTIDLSTTGLIVISKSGSTPATLSQFASLIEIFDQKKNLKAFFSNVLIITEDKISPLSRIAHANKCTILKHEKNIGGRYSIFSNVGIVPAIIAGLDVRRIHAGALSVIEDKSSRENYKIGQFFRHQNSHYSLTNSVILTYSDALYYFGK</sequence>
<evidence type="ECO:0000256" key="2">
    <source>
        <dbReference type="ARBA" id="ARBA00023152"/>
    </source>
</evidence>
<accession>A0A382MQU6</accession>
<organism evidence="4">
    <name type="scientific">marine metagenome</name>
    <dbReference type="NCBI Taxonomy" id="408172"/>
    <lineage>
        <taxon>unclassified sequences</taxon>
        <taxon>metagenomes</taxon>
        <taxon>ecological metagenomes</taxon>
    </lineage>
</organism>
<dbReference type="GO" id="GO:0006094">
    <property type="term" value="P:gluconeogenesis"/>
    <property type="evidence" value="ECO:0007669"/>
    <property type="project" value="UniProtKB-KW"/>
</dbReference>
<dbReference type="SUPFAM" id="SSF53697">
    <property type="entry name" value="SIS domain"/>
    <property type="match status" value="1"/>
</dbReference>
<keyword evidence="1" id="KW-0312">Gluconeogenesis</keyword>
<dbReference type="GO" id="GO:0005829">
    <property type="term" value="C:cytosol"/>
    <property type="evidence" value="ECO:0007669"/>
    <property type="project" value="TreeGrafter"/>
</dbReference>
<name>A0A382MQU6_9ZZZZ</name>
<dbReference type="Pfam" id="PF00342">
    <property type="entry name" value="PGI"/>
    <property type="match status" value="1"/>
</dbReference>
<gene>
    <name evidence="4" type="ORF">METZ01_LOCUS304207</name>
</gene>
<proteinExistence type="predicted"/>
<dbReference type="PANTHER" id="PTHR11469:SF1">
    <property type="entry name" value="GLUCOSE-6-PHOSPHATE ISOMERASE"/>
    <property type="match status" value="1"/>
</dbReference>
<evidence type="ECO:0000313" key="4">
    <source>
        <dbReference type="EMBL" id="SVC51353.1"/>
    </source>
</evidence>
<dbReference type="GO" id="GO:0097367">
    <property type="term" value="F:carbohydrate derivative binding"/>
    <property type="evidence" value="ECO:0007669"/>
    <property type="project" value="InterPro"/>
</dbReference>
<dbReference type="GO" id="GO:0004347">
    <property type="term" value="F:glucose-6-phosphate isomerase activity"/>
    <property type="evidence" value="ECO:0007669"/>
    <property type="project" value="InterPro"/>
</dbReference>
<dbReference type="EMBL" id="UINC01095345">
    <property type="protein sequence ID" value="SVC51353.1"/>
    <property type="molecule type" value="Genomic_DNA"/>
</dbReference>
<dbReference type="GO" id="GO:0048029">
    <property type="term" value="F:monosaccharide binding"/>
    <property type="evidence" value="ECO:0007669"/>
    <property type="project" value="TreeGrafter"/>
</dbReference>
<dbReference type="PANTHER" id="PTHR11469">
    <property type="entry name" value="GLUCOSE-6-PHOSPHATE ISOMERASE"/>
    <property type="match status" value="1"/>
</dbReference>
<dbReference type="GO" id="GO:0006096">
    <property type="term" value="P:glycolytic process"/>
    <property type="evidence" value="ECO:0007669"/>
    <property type="project" value="UniProtKB-KW"/>
</dbReference>
<evidence type="ECO:0000256" key="1">
    <source>
        <dbReference type="ARBA" id="ARBA00022432"/>
    </source>
</evidence>
<dbReference type="PROSITE" id="PS51463">
    <property type="entry name" value="P_GLUCOSE_ISOMERASE_3"/>
    <property type="match status" value="1"/>
</dbReference>
<dbReference type="Gene3D" id="3.40.50.10490">
    <property type="entry name" value="Glucose-6-phosphate isomerase like protein, domain 1"/>
    <property type="match status" value="1"/>
</dbReference>
<reference evidence="4" key="1">
    <citation type="submission" date="2018-05" db="EMBL/GenBank/DDBJ databases">
        <authorList>
            <person name="Lanie J.A."/>
            <person name="Ng W.-L."/>
            <person name="Kazmierczak K.M."/>
            <person name="Andrzejewski T.M."/>
            <person name="Davidsen T.M."/>
            <person name="Wayne K.J."/>
            <person name="Tettelin H."/>
            <person name="Glass J.I."/>
            <person name="Rusch D."/>
            <person name="Podicherti R."/>
            <person name="Tsui H.-C.T."/>
            <person name="Winkler M.E."/>
        </authorList>
    </citation>
    <scope>NUCLEOTIDE SEQUENCE</scope>
</reference>
<feature type="non-terminal residue" evidence="4">
    <location>
        <position position="257"/>
    </location>
</feature>
<keyword evidence="2" id="KW-0324">Glycolysis</keyword>
<dbReference type="AlphaFoldDB" id="A0A382MQU6"/>
<evidence type="ECO:0000256" key="3">
    <source>
        <dbReference type="ARBA" id="ARBA00023235"/>
    </source>
</evidence>
<dbReference type="PRINTS" id="PR00662">
    <property type="entry name" value="G6PISOMERASE"/>
</dbReference>